<dbReference type="PROSITE" id="PS51257">
    <property type="entry name" value="PROKAR_LIPOPROTEIN"/>
    <property type="match status" value="1"/>
</dbReference>
<dbReference type="EMBL" id="JBHUHY010000003">
    <property type="protein sequence ID" value="MFD2186360.1"/>
    <property type="molecule type" value="Genomic_DNA"/>
</dbReference>
<proteinExistence type="predicted"/>
<protein>
    <submittedName>
        <fullName evidence="1">Type 1 periplasmic binding fold superfamily protein</fullName>
    </submittedName>
</protein>
<reference evidence="2" key="1">
    <citation type="journal article" date="2019" name="Int. J. Syst. Evol. Microbiol.">
        <title>The Global Catalogue of Microorganisms (GCM) 10K type strain sequencing project: providing services to taxonomists for standard genome sequencing and annotation.</title>
        <authorList>
            <consortium name="The Broad Institute Genomics Platform"/>
            <consortium name="The Broad Institute Genome Sequencing Center for Infectious Disease"/>
            <person name="Wu L."/>
            <person name="Ma J."/>
        </authorList>
    </citation>
    <scope>NUCLEOTIDE SEQUENCE [LARGE SCALE GENOMIC DNA]</scope>
    <source>
        <strain evidence="2">DT92</strain>
    </source>
</reference>
<evidence type="ECO:0000313" key="2">
    <source>
        <dbReference type="Proteomes" id="UP001597344"/>
    </source>
</evidence>
<keyword evidence="2" id="KW-1185">Reference proteome</keyword>
<comment type="caution">
    <text evidence="1">The sequence shown here is derived from an EMBL/GenBank/DDBJ whole genome shotgun (WGS) entry which is preliminary data.</text>
</comment>
<name>A0ABW5AW03_9FLAO</name>
<accession>A0ABW5AW03</accession>
<dbReference type="RefSeq" id="WP_378319335.1">
    <property type="nucleotide sequence ID" value="NZ_JBHUHY010000003.1"/>
</dbReference>
<sequence>MNTRKFISMLSIAGLFVASCSDDDDAPAAVSDEEVITTMTVSLTAAGTDTVTLSFFDEDGADGPTPPIPTISGPLSASTTYTGAITILNATENPPELVNEEIEGEADEHQFFYITDDLGITTTYTDQECDYTDDPCEGSFTNPVGLTFELTTTATTGDAQLRFVLRHQLNKEAQGVADGVITNAGGSPDIDYVFNISVE</sequence>
<dbReference type="Proteomes" id="UP001597344">
    <property type="component" value="Unassembled WGS sequence"/>
</dbReference>
<gene>
    <name evidence="1" type="ORF">ACFSJT_06115</name>
</gene>
<organism evidence="1 2">
    <name type="scientific">Aquimarina celericrescens</name>
    <dbReference type="NCBI Taxonomy" id="1964542"/>
    <lineage>
        <taxon>Bacteria</taxon>
        <taxon>Pseudomonadati</taxon>
        <taxon>Bacteroidota</taxon>
        <taxon>Flavobacteriia</taxon>
        <taxon>Flavobacteriales</taxon>
        <taxon>Flavobacteriaceae</taxon>
        <taxon>Aquimarina</taxon>
    </lineage>
</organism>
<evidence type="ECO:0000313" key="1">
    <source>
        <dbReference type="EMBL" id="MFD2186360.1"/>
    </source>
</evidence>